<sequence length="96" mass="10137">MSEGVTVRVPRALASIVGGERSVHVPLDTASTVSHVLDVLAGEFPILGRRIRDETGALRRYVNVYVDGEDVRLLGGVGTEVTPGQELQILQSVAGG</sequence>
<dbReference type="Pfam" id="PF02597">
    <property type="entry name" value="ThiS"/>
    <property type="match status" value="1"/>
</dbReference>
<dbReference type="RefSeq" id="WP_128642355.1">
    <property type="nucleotide sequence ID" value="NZ_CP008947.1"/>
</dbReference>
<dbReference type="PANTHER" id="PTHR38031">
    <property type="entry name" value="SULFUR CARRIER PROTEIN SLR0821-RELATED"/>
    <property type="match status" value="1"/>
</dbReference>
<dbReference type="AlphaFoldDB" id="A0A076EZH1"/>
<dbReference type="EMBL" id="CP008947">
    <property type="protein sequence ID" value="AII08784.1"/>
    <property type="molecule type" value="Genomic_DNA"/>
</dbReference>
<accession>A0A076EZH1</accession>
<proteinExistence type="predicted"/>
<dbReference type="InterPro" id="IPR012675">
    <property type="entry name" value="Beta-grasp_dom_sf"/>
</dbReference>
<gene>
    <name evidence="1" type="ORF">EP51_30840</name>
</gene>
<name>A0A076EZH1_RHOOP</name>
<dbReference type="eggNOG" id="COG1977">
    <property type="taxonomic scope" value="Bacteria"/>
</dbReference>
<protein>
    <submittedName>
        <fullName evidence="1">Thiamine biosynthesis protein ThiS</fullName>
    </submittedName>
</protein>
<dbReference type="Gene3D" id="3.10.20.30">
    <property type="match status" value="1"/>
</dbReference>
<dbReference type="PANTHER" id="PTHR38031:SF1">
    <property type="entry name" value="SULFUR CARRIER PROTEIN CYSO"/>
    <property type="match status" value="1"/>
</dbReference>
<dbReference type="Proteomes" id="UP000028488">
    <property type="component" value="Chromosome"/>
</dbReference>
<dbReference type="InterPro" id="IPR003749">
    <property type="entry name" value="ThiS/MoaD-like"/>
</dbReference>
<dbReference type="InterPro" id="IPR016155">
    <property type="entry name" value="Mopterin_synth/thiamin_S_b"/>
</dbReference>
<organism evidence="1 2">
    <name type="scientific">Rhodococcus opacus</name>
    <name type="common">Nocardia opaca</name>
    <dbReference type="NCBI Taxonomy" id="37919"/>
    <lineage>
        <taxon>Bacteria</taxon>
        <taxon>Bacillati</taxon>
        <taxon>Actinomycetota</taxon>
        <taxon>Actinomycetes</taxon>
        <taxon>Mycobacteriales</taxon>
        <taxon>Nocardiaceae</taxon>
        <taxon>Rhodococcus</taxon>
    </lineage>
</organism>
<evidence type="ECO:0000313" key="1">
    <source>
        <dbReference type="EMBL" id="AII08784.1"/>
    </source>
</evidence>
<evidence type="ECO:0000313" key="2">
    <source>
        <dbReference type="Proteomes" id="UP000028488"/>
    </source>
</evidence>
<dbReference type="InterPro" id="IPR052045">
    <property type="entry name" value="Sulfur_Carrier/Prot_Modifier"/>
</dbReference>
<dbReference type="SUPFAM" id="SSF54285">
    <property type="entry name" value="MoaD/ThiS"/>
    <property type="match status" value="1"/>
</dbReference>
<reference evidence="1 2" key="1">
    <citation type="submission" date="2014-07" db="EMBL/GenBank/DDBJ databases">
        <title>Genome Sequence of Rhodococcus opacus Strain R7, a Biodegrader of Mono- and Polycyclic Aromatic Hydrocarbons.</title>
        <authorList>
            <person name="Di Gennaro P."/>
            <person name="Zampolli J."/>
            <person name="Presti I."/>
            <person name="Cappelletti M."/>
            <person name="D'Ursi P."/>
            <person name="Orro A."/>
            <person name="Mezzelani A."/>
            <person name="Milanesi L."/>
        </authorList>
    </citation>
    <scope>NUCLEOTIDE SEQUENCE [LARGE SCALE GENOMIC DNA]</scope>
    <source>
        <strain evidence="1 2">R7</strain>
    </source>
</reference>